<evidence type="ECO:0000256" key="1">
    <source>
        <dbReference type="SAM" id="Phobius"/>
    </source>
</evidence>
<feature type="transmembrane region" description="Helical" evidence="1">
    <location>
        <begin position="52"/>
        <end position="73"/>
    </location>
</feature>
<feature type="transmembrane region" description="Helical" evidence="1">
    <location>
        <begin position="21"/>
        <end position="40"/>
    </location>
</feature>
<keyword evidence="1" id="KW-0812">Transmembrane</keyword>
<keyword evidence="1" id="KW-1133">Transmembrane helix</keyword>
<comment type="caution">
    <text evidence="2">The sequence shown here is derived from an EMBL/GenBank/DDBJ whole genome shotgun (WGS) entry which is preliminary data.</text>
</comment>
<dbReference type="EMBL" id="JACHJQ010000005">
    <property type="protein sequence ID" value="MBB4908781.1"/>
    <property type="molecule type" value="Genomic_DNA"/>
</dbReference>
<organism evidence="2 3">
    <name type="scientific">Actinophytocola algeriensis</name>
    <dbReference type="NCBI Taxonomy" id="1768010"/>
    <lineage>
        <taxon>Bacteria</taxon>
        <taxon>Bacillati</taxon>
        <taxon>Actinomycetota</taxon>
        <taxon>Actinomycetes</taxon>
        <taxon>Pseudonocardiales</taxon>
        <taxon>Pseudonocardiaceae</taxon>
    </lineage>
</organism>
<sequence length="93" mass="10988">MNDDDHGDDRRWLDDPRNVTRVVYGLVVLCVLAFAADLFYEKHPHFGFEGWFGFYAVYGFVGSVGLVLSAKWLRRFLRRDEDHYERAERDADE</sequence>
<reference evidence="2 3" key="1">
    <citation type="submission" date="2020-08" db="EMBL/GenBank/DDBJ databases">
        <title>Genomic Encyclopedia of Type Strains, Phase III (KMG-III): the genomes of soil and plant-associated and newly described type strains.</title>
        <authorList>
            <person name="Whitman W."/>
        </authorList>
    </citation>
    <scope>NUCLEOTIDE SEQUENCE [LARGE SCALE GENOMIC DNA]</scope>
    <source>
        <strain evidence="2 3">CECT 8960</strain>
    </source>
</reference>
<keyword evidence="3" id="KW-1185">Reference proteome</keyword>
<protein>
    <submittedName>
        <fullName evidence="2">Na+/melibiose symporter-like transporter</fullName>
    </submittedName>
</protein>
<proteinExistence type="predicted"/>
<name>A0A7W7Q816_9PSEU</name>
<evidence type="ECO:0000313" key="2">
    <source>
        <dbReference type="EMBL" id="MBB4908781.1"/>
    </source>
</evidence>
<dbReference type="RefSeq" id="WP_184812885.1">
    <property type="nucleotide sequence ID" value="NZ_JACHJQ010000005.1"/>
</dbReference>
<dbReference type="AlphaFoldDB" id="A0A7W7Q816"/>
<keyword evidence="1" id="KW-0472">Membrane</keyword>
<gene>
    <name evidence="2" type="ORF">FHR82_005034</name>
</gene>
<evidence type="ECO:0000313" key="3">
    <source>
        <dbReference type="Proteomes" id="UP000520767"/>
    </source>
</evidence>
<accession>A0A7W7Q816</accession>
<dbReference type="Proteomes" id="UP000520767">
    <property type="component" value="Unassembled WGS sequence"/>
</dbReference>